<evidence type="ECO:0000313" key="1">
    <source>
        <dbReference type="EMBL" id="KAK7085986.1"/>
    </source>
</evidence>
<reference evidence="1 2" key="1">
    <citation type="submission" date="2023-11" db="EMBL/GenBank/DDBJ databases">
        <title>Halocaridina rubra genome assembly.</title>
        <authorList>
            <person name="Smith C."/>
        </authorList>
    </citation>
    <scope>NUCLEOTIDE SEQUENCE [LARGE SCALE GENOMIC DNA]</scope>
    <source>
        <strain evidence="1">EP-1</strain>
        <tissue evidence="1">Whole</tissue>
    </source>
</reference>
<keyword evidence="2" id="KW-1185">Reference proteome</keyword>
<sequence>MPFLSPQGGFKHGFVTSLVECSNHCTTAVHSLSKYKKTLCLFNLGSSPLICSSTYTKVL</sequence>
<dbReference type="AlphaFoldDB" id="A0AAN9A9F7"/>
<evidence type="ECO:0000313" key="2">
    <source>
        <dbReference type="Proteomes" id="UP001381693"/>
    </source>
</evidence>
<accession>A0AAN9A9F7</accession>
<organism evidence="1 2">
    <name type="scientific">Halocaridina rubra</name>
    <name type="common">Hawaiian red shrimp</name>
    <dbReference type="NCBI Taxonomy" id="373956"/>
    <lineage>
        <taxon>Eukaryota</taxon>
        <taxon>Metazoa</taxon>
        <taxon>Ecdysozoa</taxon>
        <taxon>Arthropoda</taxon>
        <taxon>Crustacea</taxon>
        <taxon>Multicrustacea</taxon>
        <taxon>Malacostraca</taxon>
        <taxon>Eumalacostraca</taxon>
        <taxon>Eucarida</taxon>
        <taxon>Decapoda</taxon>
        <taxon>Pleocyemata</taxon>
        <taxon>Caridea</taxon>
        <taxon>Atyoidea</taxon>
        <taxon>Atyidae</taxon>
        <taxon>Halocaridina</taxon>
    </lineage>
</organism>
<dbReference type="EMBL" id="JAXCGZ010000436">
    <property type="protein sequence ID" value="KAK7085986.1"/>
    <property type="molecule type" value="Genomic_DNA"/>
</dbReference>
<name>A0AAN9A9F7_HALRR</name>
<protein>
    <submittedName>
        <fullName evidence="1">Uncharacterized protein</fullName>
    </submittedName>
</protein>
<comment type="caution">
    <text evidence="1">The sequence shown here is derived from an EMBL/GenBank/DDBJ whole genome shotgun (WGS) entry which is preliminary data.</text>
</comment>
<proteinExistence type="predicted"/>
<gene>
    <name evidence="1" type="ORF">SK128_005877</name>
</gene>
<dbReference type="Proteomes" id="UP001381693">
    <property type="component" value="Unassembled WGS sequence"/>
</dbReference>